<protein>
    <recommendedName>
        <fullName evidence="4">Plasmid transfer protein</fullName>
    </recommendedName>
</protein>
<keyword evidence="3" id="KW-1185">Reference proteome</keyword>
<dbReference type="RefSeq" id="WP_157568853.1">
    <property type="nucleotide sequence ID" value="NZ_WPIK01000016.1"/>
</dbReference>
<comment type="caution">
    <text evidence="2">The sequence shown here is derived from an EMBL/GenBank/DDBJ whole genome shotgun (WGS) entry which is preliminary data.</text>
</comment>
<evidence type="ECO:0000313" key="2">
    <source>
        <dbReference type="EMBL" id="MVN23026.1"/>
    </source>
</evidence>
<dbReference type="AlphaFoldDB" id="A0A7K1T0D5"/>
<evidence type="ECO:0008006" key="4">
    <source>
        <dbReference type="Google" id="ProtNLM"/>
    </source>
</evidence>
<organism evidence="2 3">
    <name type="scientific">Mucilaginibacter arboris</name>
    <dbReference type="NCBI Taxonomy" id="2682090"/>
    <lineage>
        <taxon>Bacteria</taxon>
        <taxon>Pseudomonadati</taxon>
        <taxon>Bacteroidota</taxon>
        <taxon>Sphingobacteriia</taxon>
        <taxon>Sphingobacteriales</taxon>
        <taxon>Sphingobacteriaceae</taxon>
        <taxon>Mucilaginibacter</taxon>
    </lineage>
</organism>
<reference evidence="2 3" key="1">
    <citation type="submission" date="2019-12" db="EMBL/GenBank/DDBJ databases">
        <title>Mucilaginibacter sp. HMF7410 genome sequencing and assembly.</title>
        <authorList>
            <person name="Kang H."/>
            <person name="Cha I."/>
            <person name="Kim H."/>
            <person name="Joh K."/>
        </authorList>
    </citation>
    <scope>NUCLEOTIDE SEQUENCE [LARGE SCALE GENOMIC DNA]</scope>
    <source>
        <strain evidence="2 3">HMF7410</strain>
    </source>
</reference>
<dbReference type="EMBL" id="WPIK01000016">
    <property type="protein sequence ID" value="MVN23026.1"/>
    <property type="molecule type" value="Genomic_DNA"/>
</dbReference>
<feature type="chain" id="PRO_5029551314" description="Plasmid transfer protein" evidence="1">
    <location>
        <begin position="20"/>
        <end position="216"/>
    </location>
</feature>
<name>A0A7K1T0D5_9SPHI</name>
<gene>
    <name evidence="2" type="ORF">GO621_15980</name>
</gene>
<proteinExistence type="predicted"/>
<dbReference type="Proteomes" id="UP000462014">
    <property type="component" value="Unassembled WGS sequence"/>
</dbReference>
<feature type="signal peptide" evidence="1">
    <location>
        <begin position="1"/>
        <end position="19"/>
    </location>
</feature>
<keyword evidence="1" id="KW-0732">Signal</keyword>
<accession>A0A7K1T0D5</accession>
<evidence type="ECO:0000313" key="3">
    <source>
        <dbReference type="Proteomes" id="UP000462014"/>
    </source>
</evidence>
<sequence>MKKLIAVLFTGLFFCHANAQINVPLLHQLVDNSTTEHTKQADAKTGQAASSAIEQTNRGLMSQLKVKYRTLQERYAKMCIVFDAANIGITATPLVREIIKEQQQIVTYSESDPTLIPIAMDSEVLFVEKSNSLLNYLIGLCAVIGDVNQMKISDRRLLFQHIINELKDISYLSGGVARSLQAAVIKSRGTDPFSNYINQEMGTVNEIMKNAKILKL</sequence>
<evidence type="ECO:0000256" key="1">
    <source>
        <dbReference type="SAM" id="SignalP"/>
    </source>
</evidence>